<keyword evidence="6" id="KW-0479">Metal-binding</keyword>
<evidence type="ECO:0000256" key="6">
    <source>
        <dbReference type="ARBA" id="ARBA00022723"/>
    </source>
</evidence>
<evidence type="ECO:0000256" key="3">
    <source>
        <dbReference type="ARBA" id="ARBA00016337"/>
    </source>
</evidence>
<dbReference type="RefSeq" id="WP_198410203.1">
    <property type="nucleotide sequence ID" value="NZ_FOFA01000007.1"/>
</dbReference>
<sequence length="259" mass="27171">MPTTAAPELRRYVAHVMGMPISLALRGDHADDEHARRAWAAVMDELAEVDRVFSTYRPDSVVSRLGRGELDLADAPVEVHEVLALARRAERESGGAFSVDLPVGPTSPGVRRFDPSGVVKGWAADRASRHLAALAGTDFCLSAGGDVVCRSARQPWRIGIEDPHDPARVVAVVPLRRGAIATSGTAHRGAHLVDARTGLAPEGVASVTVFGPSLTWADIDATAAYALGTGAAAWLRTRPVDSALVVAPDGTITTVVPTA</sequence>
<evidence type="ECO:0000256" key="1">
    <source>
        <dbReference type="ARBA" id="ARBA00001946"/>
    </source>
</evidence>
<dbReference type="EMBL" id="FOFA01000007">
    <property type="protein sequence ID" value="SEQ95730.1"/>
    <property type="molecule type" value="Genomic_DNA"/>
</dbReference>
<evidence type="ECO:0000256" key="5">
    <source>
        <dbReference type="ARBA" id="ARBA00022679"/>
    </source>
</evidence>
<keyword evidence="5" id="KW-0808">Transferase</keyword>
<reference evidence="12" key="1">
    <citation type="submission" date="2016-10" db="EMBL/GenBank/DDBJ databases">
        <authorList>
            <person name="Varghese N."/>
            <person name="Submissions S."/>
        </authorList>
    </citation>
    <scope>NUCLEOTIDE SEQUENCE [LARGE SCALE GENOMIC DNA]</scope>
    <source>
        <strain evidence="12">CGMCC 4.6856</strain>
    </source>
</reference>
<comment type="cofactor">
    <cofactor evidence="1">
        <name>Mg(2+)</name>
        <dbReference type="ChEBI" id="CHEBI:18420"/>
    </cofactor>
</comment>
<organism evidence="11 12">
    <name type="scientific">Microlunatus flavus</name>
    <dbReference type="NCBI Taxonomy" id="1036181"/>
    <lineage>
        <taxon>Bacteria</taxon>
        <taxon>Bacillati</taxon>
        <taxon>Actinomycetota</taxon>
        <taxon>Actinomycetes</taxon>
        <taxon>Propionibacteriales</taxon>
        <taxon>Propionibacteriaceae</taxon>
        <taxon>Microlunatus</taxon>
    </lineage>
</organism>
<dbReference type="Pfam" id="PF02424">
    <property type="entry name" value="ApbE"/>
    <property type="match status" value="2"/>
</dbReference>
<name>A0A1H9K9A3_9ACTN</name>
<keyword evidence="12" id="KW-1185">Reference proteome</keyword>
<dbReference type="GO" id="GO:0016740">
    <property type="term" value="F:transferase activity"/>
    <property type="evidence" value="ECO:0007669"/>
    <property type="project" value="UniProtKB-KW"/>
</dbReference>
<keyword evidence="8" id="KW-0460">Magnesium</keyword>
<evidence type="ECO:0000256" key="4">
    <source>
        <dbReference type="ARBA" id="ARBA00022630"/>
    </source>
</evidence>
<dbReference type="InterPro" id="IPR024932">
    <property type="entry name" value="ApbE"/>
</dbReference>
<evidence type="ECO:0000256" key="8">
    <source>
        <dbReference type="ARBA" id="ARBA00022842"/>
    </source>
</evidence>
<dbReference type="STRING" id="1036181.SAMN05421756_107114"/>
<keyword evidence="4" id="KW-0285">Flavoprotein</keyword>
<dbReference type="Proteomes" id="UP000198504">
    <property type="component" value="Unassembled WGS sequence"/>
</dbReference>
<evidence type="ECO:0000256" key="9">
    <source>
        <dbReference type="ARBA" id="ARBA00031306"/>
    </source>
</evidence>
<protein>
    <recommendedName>
        <fullName evidence="3">FAD:protein FMN transferase</fullName>
        <ecNumber evidence="2">2.7.1.180</ecNumber>
    </recommendedName>
    <alternativeName>
        <fullName evidence="9">Flavin transferase</fullName>
    </alternativeName>
</protein>
<dbReference type="InterPro" id="IPR003374">
    <property type="entry name" value="ApbE-like_sf"/>
</dbReference>
<dbReference type="EC" id="2.7.1.180" evidence="2"/>
<evidence type="ECO:0000256" key="7">
    <source>
        <dbReference type="ARBA" id="ARBA00022827"/>
    </source>
</evidence>
<evidence type="ECO:0000313" key="12">
    <source>
        <dbReference type="Proteomes" id="UP000198504"/>
    </source>
</evidence>
<evidence type="ECO:0000256" key="10">
    <source>
        <dbReference type="ARBA" id="ARBA00048540"/>
    </source>
</evidence>
<dbReference type="GO" id="GO:0046872">
    <property type="term" value="F:metal ion binding"/>
    <property type="evidence" value="ECO:0007669"/>
    <property type="project" value="UniProtKB-KW"/>
</dbReference>
<dbReference type="PANTHER" id="PTHR30040:SF2">
    <property type="entry name" value="FAD:PROTEIN FMN TRANSFERASE"/>
    <property type="match status" value="1"/>
</dbReference>
<dbReference type="PANTHER" id="PTHR30040">
    <property type="entry name" value="THIAMINE BIOSYNTHESIS LIPOPROTEIN APBE"/>
    <property type="match status" value="1"/>
</dbReference>
<dbReference type="AlphaFoldDB" id="A0A1H9K9A3"/>
<keyword evidence="11" id="KW-0449">Lipoprotein</keyword>
<evidence type="ECO:0000256" key="2">
    <source>
        <dbReference type="ARBA" id="ARBA00011955"/>
    </source>
</evidence>
<proteinExistence type="predicted"/>
<comment type="catalytic activity">
    <reaction evidence="10">
        <text>L-threonyl-[protein] + FAD = FMN-L-threonyl-[protein] + AMP + H(+)</text>
        <dbReference type="Rhea" id="RHEA:36847"/>
        <dbReference type="Rhea" id="RHEA-COMP:11060"/>
        <dbReference type="Rhea" id="RHEA-COMP:11061"/>
        <dbReference type="ChEBI" id="CHEBI:15378"/>
        <dbReference type="ChEBI" id="CHEBI:30013"/>
        <dbReference type="ChEBI" id="CHEBI:57692"/>
        <dbReference type="ChEBI" id="CHEBI:74257"/>
        <dbReference type="ChEBI" id="CHEBI:456215"/>
        <dbReference type="EC" id="2.7.1.180"/>
    </reaction>
</comment>
<accession>A0A1H9K9A3</accession>
<dbReference type="SUPFAM" id="SSF143631">
    <property type="entry name" value="ApbE-like"/>
    <property type="match status" value="1"/>
</dbReference>
<dbReference type="Gene3D" id="3.10.520.10">
    <property type="entry name" value="ApbE-like domains"/>
    <property type="match status" value="2"/>
</dbReference>
<keyword evidence="7" id="KW-0274">FAD</keyword>
<evidence type="ECO:0000313" key="11">
    <source>
        <dbReference type="EMBL" id="SEQ95730.1"/>
    </source>
</evidence>
<gene>
    <name evidence="11" type="ORF">SAMN05421756_107114</name>
</gene>